<evidence type="ECO:0000313" key="9">
    <source>
        <dbReference type="Proteomes" id="UP000250744"/>
    </source>
</evidence>
<gene>
    <name evidence="6 8" type="primary">rnd</name>
    <name evidence="8" type="ORF">DN062_01620</name>
</gene>
<evidence type="ECO:0000256" key="6">
    <source>
        <dbReference type="HAMAP-Rule" id="MF_01899"/>
    </source>
</evidence>
<dbReference type="GO" id="GO:0005737">
    <property type="term" value="C:cytoplasm"/>
    <property type="evidence" value="ECO:0007669"/>
    <property type="project" value="UniProtKB-SubCell"/>
</dbReference>
<evidence type="ECO:0000313" key="8">
    <source>
        <dbReference type="EMBL" id="RAU19805.1"/>
    </source>
</evidence>
<dbReference type="InterPro" id="IPR006292">
    <property type="entry name" value="RNase_D"/>
</dbReference>
<dbReference type="AlphaFoldDB" id="A0A364NSE4"/>
<dbReference type="InterPro" id="IPR044876">
    <property type="entry name" value="HRDC_dom_sf"/>
</dbReference>
<dbReference type="PROSITE" id="PS50967">
    <property type="entry name" value="HRDC"/>
    <property type="match status" value="1"/>
</dbReference>
<dbReference type="InterPro" id="IPR002121">
    <property type="entry name" value="HRDC_dom"/>
</dbReference>
<dbReference type="InterPro" id="IPR036397">
    <property type="entry name" value="RNaseH_sf"/>
</dbReference>
<keyword evidence="5 6" id="KW-0269">Exonuclease</keyword>
<evidence type="ECO:0000256" key="2">
    <source>
        <dbReference type="ARBA" id="ARBA00022694"/>
    </source>
</evidence>
<dbReference type="OrthoDB" id="9800549at2"/>
<keyword evidence="3 6" id="KW-0540">Nuclease</keyword>
<proteinExistence type="inferred from homology"/>
<feature type="domain" description="HRDC" evidence="7">
    <location>
        <begin position="228"/>
        <end position="308"/>
    </location>
</feature>
<evidence type="ECO:0000259" key="7">
    <source>
        <dbReference type="PROSITE" id="PS50967"/>
    </source>
</evidence>
<dbReference type="InterPro" id="IPR010997">
    <property type="entry name" value="HRDC-like_sf"/>
</dbReference>
<sequence length="395" mass="44884">MTIEPVEQPYPLLDAGAAQPIWVTDQRALVELCEQWSQEPLLTIDTEFIRFDTFYPVPGLIQLADRQHCYLIDPLAIDDMSALIALLVNPSVLKVFHACSEDLELFRNSYGVVPTPLFDTQIAAAFANWGFSMGLQRLVKHALNIDLGKAQTTSDWLQRPLTPEQVHYAALDVAYLGNIAVRLMHELKQLGRLDWVLEESTLLADSSRDADPTGQEYYRRFTQLNVNSDEALAACRDLAAWREQACRARNLCRPKVLRNEVILDIIQQWPSTLEELSSIKDMRRSAVQEDGQAILAVLKEAKVSAEENPPKQIHLPAHVYRSKELKKLLSLAREVAKRENILPEILARRKDVEKLINSKSEEGAYQLPRTLRGWRKALVGDLMLSYLQSFDNESD</sequence>
<evidence type="ECO:0000256" key="4">
    <source>
        <dbReference type="ARBA" id="ARBA00022801"/>
    </source>
</evidence>
<comment type="function">
    <text evidence="6">Exonuclease involved in the 3' processing of various precursor tRNAs. Initiates hydrolysis at the 3'-terminus of an RNA molecule and releases 5'-mononucleotides.</text>
</comment>
<evidence type="ECO:0000256" key="1">
    <source>
        <dbReference type="ARBA" id="ARBA00022490"/>
    </source>
</evidence>
<keyword evidence="9" id="KW-1185">Reference proteome</keyword>
<dbReference type="InterPro" id="IPR012337">
    <property type="entry name" value="RNaseH-like_sf"/>
</dbReference>
<dbReference type="Pfam" id="PF00570">
    <property type="entry name" value="HRDC"/>
    <property type="match status" value="1"/>
</dbReference>
<keyword evidence="4 6" id="KW-0378">Hydrolase</keyword>
<comment type="caution">
    <text evidence="8">The sequence shown here is derived from an EMBL/GenBank/DDBJ whole genome shotgun (WGS) entry which is preliminary data.</text>
</comment>
<dbReference type="Gene3D" id="3.30.420.10">
    <property type="entry name" value="Ribonuclease H-like superfamily/Ribonuclease H"/>
    <property type="match status" value="1"/>
</dbReference>
<dbReference type="SMART" id="SM00341">
    <property type="entry name" value="HRDC"/>
    <property type="match status" value="1"/>
</dbReference>
<dbReference type="EMBL" id="QKRX01000001">
    <property type="protein sequence ID" value="RAU19805.1"/>
    <property type="molecule type" value="Genomic_DNA"/>
</dbReference>
<dbReference type="Pfam" id="PF21293">
    <property type="entry name" value="RNAseD_HRDC_C"/>
    <property type="match status" value="1"/>
</dbReference>
<dbReference type="SUPFAM" id="SSF47819">
    <property type="entry name" value="HRDC-like"/>
    <property type="match status" value="2"/>
</dbReference>
<dbReference type="GO" id="GO:0033890">
    <property type="term" value="F:ribonuclease D activity"/>
    <property type="evidence" value="ECO:0007669"/>
    <property type="project" value="UniProtKB-UniRule"/>
</dbReference>
<comment type="cofactor">
    <cofactor evidence="6">
        <name>a divalent metal cation</name>
        <dbReference type="ChEBI" id="CHEBI:60240"/>
    </cofactor>
</comment>
<dbReference type="CDD" id="cd06142">
    <property type="entry name" value="RNaseD_exo"/>
    <property type="match status" value="1"/>
</dbReference>
<dbReference type="InterPro" id="IPR002562">
    <property type="entry name" value="3'-5'_exonuclease_dom"/>
</dbReference>
<dbReference type="SUPFAM" id="SSF53098">
    <property type="entry name" value="Ribonuclease H-like"/>
    <property type="match status" value="1"/>
</dbReference>
<dbReference type="GO" id="GO:0000166">
    <property type="term" value="F:nucleotide binding"/>
    <property type="evidence" value="ECO:0007669"/>
    <property type="project" value="InterPro"/>
</dbReference>
<dbReference type="SMART" id="SM00474">
    <property type="entry name" value="35EXOc"/>
    <property type="match status" value="1"/>
</dbReference>
<comment type="catalytic activity">
    <reaction evidence="6">
        <text>Exonucleolytic cleavage that removes extra residues from the 3'-terminus of tRNA to produce 5'-mononucleotides.</text>
        <dbReference type="EC" id="3.1.13.5"/>
    </reaction>
</comment>
<evidence type="ECO:0000256" key="3">
    <source>
        <dbReference type="ARBA" id="ARBA00022722"/>
    </source>
</evidence>
<dbReference type="InterPro" id="IPR051086">
    <property type="entry name" value="RNase_D-like"/>
</dbReference>
<comment type="subcellular location">
    <subcellularLocation>
        <location evidence="6">Cytoplasm</location>
    </subcellularLocation>
</comment>
<dbReference type="GO" id="GO:0042780">
    <property type="term" value="P:tRNA 3'-end processing"/>
    <property type="evidence" value="ECO:0007669"/>
    <property type="project" value="UniProtKB-UniRule"/>
</dbReference>
<name>A0A364NSE4_9GAMM</name>
<dbReference type="GO" id="GO:0008408">
    <property type="term" value="F:3'-5' exonuclease activity"/>
    <property type="evidence" value="ECO:0007669"/>
    <property type="project" value="InterPro"/>
</dbReference>
<dbReference type="EC" id="3.1.13.5" evidence="6"/>
<organism evidence="8 9">
    <name type="scientific">Nitrincola tibetensis</name>
    <dbReference type="NCBI Taxonomy" id="2219697"/>
    <lineage>
        <taxon>Bacteria</taxon>
        <taxon>Pseudomonadati</taxon>
        <taxon>Pseudomonadota</taxon>
        <taxon>Gammaproteobacteria</taxon>
        <taxon>Oceanospirillales</taxon>
        <taxon>Oceanospirillaceae</taxon>
        <taxon>Nitrincola</taxon>
    </lineage>
</organism>
<dbReference type="HAMAP" id="MF_01899">
    <property type="entry name" value="RNase_D"/>
    <property type="match status" value="1"/>
</dbReference>
<dbReference type="PANTHER" id="PTHR47649">
    <property type="entry name" value="RIBONUCLEASE D"/>
    <property type="match status" value="1"/>
</dbReference>
<dbReference type="Gene3D" id="1.10.150.80">
    <property type="entry name" value="HRDC domain"/>
    <property type="match status" value="2"/>
</dbReference>
<protein>
    <recommendedName>
        <fullName evidence="6">Ribonuclease D</fullName>
        <shortName evidence="6">RNase D</shortName>
        <ecNumber evidence="6">3.1.13.5</ecNumber>
    </recommendedName>
</protein>
<reference evidence="8 9" key="1">
    <citation type="submission" date="2018-06" db="EMBL/GenBank/DDBJ databases">
        <title>Nitrincola tibetense sp. nov., isolated from Lake XuguoCo on Tibetan Plateau.</title>
        <authorList>
            <person name="Xing P."/>
        </authorList>
    </citation>
    <scope>NUCLEOTIDE SEQUENCE [LARGE SCALE GENOMIC DNA]</scope>
    <source>
        <strain evidence="9">xg18</strain>
    </source>
</reference>
<keyword evidence="2 6" id="KW-0819">tRNA processing</keyword>
<dbReference type="Proteomes" id="UP000250744">
    <property type="component" value="Unassembled WGS sequence"/>
</dbReference>
<dbReference type="RefSeq" id="WP_112156913.1">
    <property type="nucleotide sequence ID" value="NZ_QKRX01000001.1"/>
</dbReference>
<dbReference type="NCBIfam" id="TIGR01388">
    <property type="entry name" value="rnd"/>
    <property type="match status" value="1"/>
</dbReference>
<dbReference type="PANTHER" id="PTHR47649:SF1">
    <property type="entry name" value="RIBONUCLEASE D"/>
    <property type="match status" value="1"/>
</dbReference>
<comment type="similarity">
    <text evidence="6">Belongs to the RNase D family.</text>
</comment>
<accession>A0A364NSE4</accession>
<dbReference type="InterPro" id="IPR048579">
    <property type="entry name" value="RNAseD_HRDC_C"/>
</dbReference>
<dbReference type="GO" id="GO:0003676">
    <property type="term" value="F:nucleic acid binding"/>
    <property type="evidence" value="ECO:0007669"/>
    <property type="project" value="InterPro"/>
</dbReference>
<dbReference type="Pfam" id="PF01612">
    <property type="entry name" value="DNA_pol_A_exo1"/>
    <property type="match status" value="1"/>
</dbReference>
<keyword evidence="1 6" id="KW-0963">Cytoplasm</keyword>
<evidence type="ECO:0000256" key="5">
    <source>
        <dbReference type="ARBA" id="ARBA00022839"/>
    </source>
</evidence>